<gene>
    <name evidence="2" type="ORF">KQ657_004318</name>
</gene>
<feature type="transmembrane region" description="Helical" evidence="1">
    <location>
        <begin position="12"/>
        <end position="34"/>
    </location>
</feature>
<proteinExistence type="predicted"/>
<keyword evidence="1" id="KW-0812">Transmembrane</keyword>
<dbReference type="InterPro" id="IPR009305">
    <property type="entry name" value="Mpo1-like"/>
</dbReference>
<dbReference type="AlphaFoldDB" id="A0A9P8AK04"/>
<dbReference type="GO" id="GO:0046521">
    <property type="term" value="P:sphingoid catabolic process"/>
    <property type="evidence" value="ECO:0007669"/>
    <property type="project" value="TreeGrafter"/>
</dbReference>
<dbReference type="GO" id="GO:0016020">
    <property type="term" value="C:membrane"/>
    <property type="evidence" value="ECO:0007669"/>
    <property type="project" value="GOC"/>
</dbReference>
<evidence type="ECO:0000313" key="2">
    <source>
        <dbReference type="EMBL" id="KAG7194642.1"/>
    </source>
</evidence>
<dbReference type="PANTHER" id="PTHR28026:SF9">
    <property type="entry name" value="2-HYDROXY-PALMITIC ACID DIOXYGENASE MPO1"/>
    <property type="match status" value="1"/>
</dbReference>
<feature type="transmembrane region" description="Helical" evidence="1">
    <location>
        <begin position="55"/>
        <end position="76"/>
    </location>
</feature>
<feature type="transmembrane region" description="Helical" evidence="1">
    <location>
        <begin position="88"/>
        <end position="109"/>
    </location>
</feature>
<dbReference type="EMBL" id="JAHMUF010000006">
    <property type="protein sequence ID" value="KAG7194642.1"/>
    <property type="molecule type" value="Genomic_DNA"/>
</dbReference>
<keyword evidence="3" id="KW-1185">Reference proteome</keyword>
<reference evidence="2" key="1">
    <citation type="submission" date="2021-03" db="EMBL/GenBank/DDBJ databases">
        <authorList>
            <person name="Palmer J.M."/>
        </authorList>
    </citation>
    <scope>NUCLEOTIDE SEQUENCE</scope>
    <source>
        <strain evidence="2">ARV_011</strain>
    </source>
</reference>
<evidence type="ECO:0008006" key="4">
    <source>
        <dbReference type="Google" id="ProtNLM"/>
    </source>
</evidence>
<keyword evidence="1" id="KW-0472">Membrane</keyword>
<dbReference type="RefSeq" id="XP_043050189.1">
    <property type="nucleotide sequence ID" value="XM_043194992.1"/>
</dbReference>
<dbReference type="GO" id="GO:0005783">
    <property type="term" value="C:endoplasmic reticulum"/>
    <property type="evidence" value="ECO:0007669"/>
    <property type="project" value="TreeGrafter"/>
</dbReference>
<sequence>MSTVVAWLYGLYYILLDWKLGLFGWGISVGFATTANKYYYQTLEPGFGSITTQQFVHYAVAIHIASWLAQFYGHGIHEKRAPALLDNLLQALVLAPFFVVFEVAFALGFRKDMEKNMNSKAGIRVRDFKSAQKAAAAGGGKKAE</sequence>
<comment type="caution">
    <text evidence="2">The sequence shown here is derived from an EMBL/GenBank/DDBJ whole genome shotgun (WGS) entry which is preliminary data.</text>
</comment>
<protein>
    <recommendedName>
        <fullName evidence="4">DUF962-domain-containing protein</fullName>
    </recommendedName>
</protein>
<dbReference type="PANTHER" id="PTHR28026">
    <property type="entry name" value="DUF962 DOMAIN PROTEIN (AFU_ORTHOLOGUE AFUA_8G05310)"/>
    <property type="match status" value="1"/>
</dbReference>
<name>A0A9P8AK04_9ASCO</name>
<organism evidence="2 3">
    <name type="scientific">Scheffersomyces spartinae</name>
    <dbReference type="NCBI Taxonomy" id="45513"/>
    <lineage>
        <taxon>Eukaryota</taxon>
        <taxon>Fungi</taxon>
        <taxon>Dikarya</taxon>
        <taxon>Ascomycota</taxon>
        <taxon>Saccharomycotina</taxon>
        <taxon>Pichiomycetes</taxon>
        <taxon>Debaryomycetaceae</taxon>
        <taxon>Scheffersomyces</taxon>
    </lineage>
</organism>
<keyword evidence="1" id="KW-1133">Transmembrane helix</keyword>
<dbReference type="GeneID" id="66117692"/>
<accession>A0A9P8AK04</accession>
<dbReference type="OrthoDB" id="2124888at2759"/>
<dbReference type="Pfam" id="PF06127">
    <property type="entry name" value="Mpo1-like"/>
    <property type="match status" value="1"/>
</dbReference>
<dbReference type="Proteomes" id="UP000790833">
    <property type="component" value="Unassembled WGS sequence"/>
</dbReference>
<evidence type="ECO:0000313" key="3">
    <source>
        <dbReference type="Proteomes" id="UP000790833"/>
    </source>
</evidence>
<evidence type="ECO:0000256" key="1">
    <source>
        <dbReference type="SAM" id="Phobius"/>
    </source>
</evidence>